<evidence type="ECO:0000256" key="9">
    <source>
        <dbReference type="ARBA" id="ARBA00037408"/>
    </source>
</evidence>
<reference evidence="17" key="1">
    <citation type="journal article" date="2014" name="Int. J. Syst. Evol. Microbiol.">
        <title>Complete genome sequence of Corynebacterium casei LMG S-19264T (=DSM 44701T), isolated from a smear-ripened cheese.</title>
        <authorList>
            <consortium name="US DOE Joint Genome Institute (JGI-PGF)"/>
            <person name="Walter F."/>
            <person name="Albersmeier A."/>
            <person name="Kalinowski J."/>
            <person name="Ruckert C."/>
        </authorList>
    </citation>
    <scope>NUCLEOTIDE SEQUENCE</scope>
    <source>
        <strain evidence="17">JCM 3346</strain>
    </source>
</reference>
<evidence type="ECO:0000256" key="3">
    <source>
        <dbReference type="ARBA" id="ARBA00006782"/>
    </source>
</evidence>
<evidence type="ECO:0000256" key="11">
    <source>
        <dbReference type="ARBA" id="ARBA00042148"/>
    </source>
</evidence>
<evidence type="ECO:0000256" key="15">
    <source>
        <dbReference type="SAM" id="Phobius"/>
    </source>
</evidence>
<keyword evidence="15" id="KW-1133">Transmembrane helix</keyword>
<evidence type="ECO:0000256" key="2">
    <source>
        <dbReference type="ARBA" id="ARBA00004698"/>
    </source>
</evidence>
<proteinExistence type="inferred from homology"/>
<evidence type="ECO:0000256" key="14">
    <source>
        <dbReference type="ARBA" id="ARBA00048168"/>
    </source>
</evidence>
<evidence type="ECO:0000256" key="1">
    <source>
        <dbReference type="ARBA" id="ARBA00004236"/>
    </source>
</evidence>
<keyword evidence="6" id="KW-0328">Glycosyltransferase</keyword>
<dbReference type="GO" id="GO:0005886">
    <property type="term" value="C:plasma membrane"/>
    <property type="evidence" value="ECO:0007669"/>
    <property type="project" value="UniProtKB-SubCell"/>
</dbReference>
<dbReference type="GO" id="GO:0050501">
    <property type="term" value="F:hyaluronan synthase activity"/>
    <property type="evidence" value="ECO:0007669"/>
    <property type="project" value="UniProtKB-EC"/>
</dbReference>
<name>A0A918FBF3_AGRME</name>
<feature type="transmembrane region" description="Helical" evidence="15">
    <location>
        <begin position="367"/>
        <end position="387"/>
    </location>
</feature>
<dbReference type="PANTHER" id="PTHR22913">
    <property type="entry name" value="HYALURONAN SYNTHASE"/>
    <property type="match status" value="1"/>
</dbReference>
<organism evidence="17 18">
    <name type="scientific">Agromyces mediolanus</name>
    <name type="common">Corynebacterium mediolanum</name>
    <dbReference type="NCBI Taxonomy" id="41986"/>
    <lineage>
        <taxon>Bacteria</taxon>
        <taxon>Bacillati</taxon>
        <taxon>Actinomycetota</taxon>
        <taxon>Actinomycetes</taxon>
        <taxon>Micrococcales</taxon>
        <taxon>Microbacteriaceae</taxon>
        <taxon>Agromyces</taxon>
    </lineage>
</organism>
<evidence type="ECO:0000256" key="7">
    <source>
        <dbReference type="ARBA" id="ARBA00022679"/>
    </source>
</evidence>
<keyword evidence="5" id="KW-1003">Cell membrane</keyword>
<comment type="subcellular location">
    <subcellularLocation>
        <location evidence="1">Cell membrane</location>
    </subcellularLocation>
</comment>
<dbReference type="AlphaFoldDB" id="A0A918FBF3"/>
<feature type="transmembrane region" description="Helical" evidence="15">
    <location>
        <begin position="342"/>
        <end position="361"/>
    </location>
</feature>
<gene>
    <name evidence="17" type="primary">hasA</name>
    <name evidence="17" type="ORF">GCM10010196_10110</name>
</gene>
<feature type="domain" description="Glycosyltransferase 2-like" evidence="16">
    <location>
        <begin position="83"/>
        <end position="253"/>
    </location>
</feature>
<evidence type="ECO:0000256" key="6">
    <source>
        <dbReference type="ARBA" id="ARBA00022676"/>
    </source>
</evidence>
<feature type="transmembrane region" description="Helical" evidence="15">
    <location>
        <begin position="399"/>
        <end position="416"/>
    </location>
</feature>
<sequence>MLRARRLRGVSTVAGGIAGIVIFSFGASHLMGAFRGGITIVTAVYLASVVVLCVQFLAAQLERPYRVDDPAQQAALDRLDIVVLVPCYNEDPEALRRCLQSFFDQSRLPQAICVTDDGSTSGDYAEQRDWFLAEAARRGIRAHWRRTENGGKRMAQVMGARREPRADVYVTVDSDSILDPEAIAEGLKPFVHPRIQSVAAVILTTNVGTNLLTRMMDLICVTMQLGDRSALSTAGSVMVNCGGCALYRGDVLRANVRTYLTETLFGRPVHMSDDSLLTLFALERGFAVQQPSAFAFTLMPENLRHHTKQQLRWMRGSFIRSWWRFKYLPMTHPAYWMHAVKWVMYIAVTAVFLALLLSGVLFDPGVFGWALVVTVGVQFASSARYLSVWRSDQGLGQRWLVYLTAPLAALWSWFVLRAMRWYAMATFRDVSWGTRKQIEVAVTAEHVASVDDRGVVAAQLHGRARVS</sequence>
<comment type="similarity">
    <text evidence="3">Belongs to the NodC/HAS family.</text>
</comment>
<dbReference type="Gene3D" id="3.90.550.10">
    <property type="entry name" value="Spore Coat Polysaccharide Biosynthesis Protein SpsA, Chain A"/>
    <property type="match status" value="1"/>
</dbReference>
<dbReference type="SUPFAM" id="SSF53448">
    <property type="entry name" value="Nucleotide-diphospho-sugar transferases"/>
    <property type="match status" value="1"/>
</dbReference>
<dbReference type="GO" id="GO:0085029">
    <property type="term" value="P:extracellular matrix assembly"/>
    <property type="evidence" value="ECO:0007669"/>
    <property type="project" value="TreeGrafter"/>
</dbReference>
<dbReference type="InterPro" id="IPR001173">
    <property type="entry name" value="Glyco_trans_2-like"/>
</dbReference>
<dbReference type="PANTHER" id="PTHR22913:SF12">
    <property type="entry name" value="MANNURONAN SYNTHASE"/>
    <property type="match status" value="1"/>
</dbReference>
<feature type="transmembrane region" description="Helical" evidence="15">
    <location>
        <begin position="12"/>
        <end position="31"/>
    </location>
</feature>
<keyword evidence="15" id="KW-0812">Transmembrane</keyword>
<keyword evidence="7" id="KW-0808">Transferase</keyword>
<dbReference type="Proteomes" id="UP000610303">
    <property type="component" value="Unassembled WGS sequence"/>
</dbReference>
<evidence type="ECO:0000256" key="13">
    <source>
        <dbReference type="ARBA" id="ARBA00047709"/>
    </source>
</evidence>
<reference evidence="17" key="2">
    <citation type="submission" date="2020-09" db="EMBL/GenBank/DDBJ databases">
        <authorList>
            <person name="Sun Q."/>
            <person name="Ohkuma M."/>
        </authorList>
    </citation>
    <scope>NUCLEOTIDE SEQUENCE</scope>
    <source>
        <strain evidence="17">JCM 3346</strain>
    </source>
</reference>
<dbReference type="Pfam" id="PF00535">
    <property type="entry name" value="Glycos_transf_2"/>
    <property type="match status" value="1"/>
</dbReference>
<evidence type="ECO:0000256" key="4">
    <source>
        <dbReference type="ARBA" id="ARBA00012207"/>
    </source>
</evidence>
<keyword evidence="18" id="KW-1185">Reference proteome</keyword>
<feature type="transmembrane region" description="Helical" evidence="15">
    <location>
        <begin position="37"/>
        <end position="58"/>
    </location>
</feature>
<comment type="catalytic activity">
    <reaction evidence="13">
        <text>[hyaluronan](n) + UDP-N-acetyl-alpha-D-glucosamine = N-acetyl-beta-D-glucosaminyl-(1-&gt;4)-[hyaluronan](n) + UDP + H(+)</text>
        <dbReference type="Rhea" id="RHEA:20465"/>
        <dbReference type="Rhea" id="RHEA-COMP:12583"/>
        <dbReference type="Rhea" id="RHEA-COMP:12585"/>
        <dbReference type="ChEBI" id="CHEBI:15378"/>
        <dbReference type="ChEBI" id="CHEBI:57705"/>
        <dbReference type="ChEBI" id="CHEBI:58223"/>
        <dbReference type="ChEBI" id="CHEBI:132153"/>
        <dbReference type="ChEBI" id="CHEBI:132154"/>
        <dbReference type="EC" id="2.4.1.212"/>
    </reaction>
</comment>
<evidence type="ECO:0000313" key="18">
    <source>
        <dbReference type="Proteomes" id="UP000610303"/>
    </source>
</evidence>
<evidence type="ECO:0000256" key="12">
    <source>
        <dbReference type="ARBA" id="ARBA00043237"/>
    </source>
</evidence>
<dbReference type="GO" id="GO:0030213">
    <property type="term" value="P:hyaluronan biosynthetic process"/>
    <property type="evidence" value="ECO:0007669"/>
    <property type="project" value="TreeGrafter"/>
</dbReference>
<evidence type="ECO:0000259" key="16">
    <source>
        <dbReference type="Pfam" id="PF00535"/>
    </source>
</evidence>
<evidence type="ECO:0000256" key="5">
    <source>
        <dbReference type="ARBA" id="ARBA00022475"/>
    </source>
</evidence>
<comment type="pathway">
    <text evidence="2">Glycan biosynthesis; hyaluronan biosynthesis.</text>
</comment>
<evidence type="ECO:0000256" key="10">
    <source>
        <dbReference type="ARBA" id="ARBA00040508"/>
    </source>
</evidence>
<dbReference type="EC" id="2.4.1.212" evidence="4"/>
<evidence type="ECO:0000313" key="17">
    <source>
        <dbReference type="EMBL" id="GGR18929.1"/>
    </source>
</evidence>
<dbReference type="EMBL" id="BMRJ01000001">
    <property type="protein sequence ID" value="GGR18929.1"/>
    <property type="molecule type" value="Genomic_DNA"/>
</dbReference>
<evidence type="ECO:0000256" key="8">
    <source>
        <dbReference type="ARBA" id="ARBA00023136"/>
    </source>
</evidence>
<comment type="catalytic activity">
    <reaction evidence="14">
        <text>N-acetyl-beta-D-glucosaminyl-(1-&gt;4)-[hyaluronan](n) + UDP-alpha-D-glucuronate = [hyaluronan](n+1) + UDP + H(+)</text>
        <dbReference type="Rhea" id="RHEA:12528"/>
        <dbReference type="Rhea" id="RHEA-COMP:12585"/>
        <dbReference type="Rhea" id="RHEA-COMP:12587"/>
        <dbReference type="ChEBI" id="CHEBI:15378"/>
        <dbReference type="ChEBI" id="CHEBI:58052"/>
        <dbReference type="ChEBI" id="CHEBI:58223"/>
        <dbReference type="ChEBI" id="CHEBI:132153"/>
        <dbReference type="ChEBI" id="CHEBI:132154"/>
        <dbReference type="EC" id="2.4.1.212"/>
    </reaction>
</comment>
<protein>
    <recommendedName>
        <fullName evidence="10">Hyaluronan synthase</fullName>
        <ecNumber evidence="4">2.4.1.212</ecNumber>
    </recommendedName>
    <alternativeName>
        <fullName evidence="12">Hyaluronate synthase</fullName>
    </alternativeName>
    <alternativeName>
        <fullName evidence="11">Hyaluronic acid synthase</fullName>
    </alternativeName>
</protein>
<dbReference type="InterPro" id="IPR029044">
    <property type="entry name" value="Nucleotide-diphossugar_trans"/>
</dbReference>
<accession>A0A918FBF3</accession>
<keyword evidence="8 15" id="KW-0472">Membrane</keyword>
<comment type="function">
    <text evidence="9">Glycosaminoglycan synthesis. The hyaluronic acid capsule is involved in the pathogenicity of group A Streptococci; it may be the major virulence determinant.</text>
</comment>
<comment type="caution">
    <text evidence="17">The sequence shown here is derived from an EMBL/GenBank/DDBJ whole genome shotgun (WGS) entry which is preliminary data.</text>
</comment>